<evidence type="ECO:0000256" key="1">
    <source>
        <dbReference type="SAM" id="MobiDB-lite"/>
    </source>
</evidence>
<name>A0A1B2E6V6_9BACL</name>
<dbReference type="RefSeq" id="WP_099479448.1">
    <property type="nucleotide sequence ID" value="NZ_CP016809.1"/>
</dbReference>
<feature type="region of interest" description="Disordered" evidence="1">
    <location>
        <begin position="35"/>
        <end position="58"/>
    </location>
</feature>
<proteinExistence type="predicted"/>
<evidence type="ECO:0000313" key="2">
    <source>
        <dbReference type="EMBL" id="ANY75691.1"/>
    </source>
</evidence>
<gene>
    <name evidence="2" type="ORF">BBD41_25655</name>
</gene>
<dbReference type="GeneID" id="48311689"/>
<reference evidence="2" key="1">
    <citation type="submission" date="2016-08" db="EMBL/GenBank/DDBJ databases">
        <title>Complete Genome Seqeunce of Paenibacillus sp. nov. IHBB 9852 from high altitute lake of Indian trans-Himalayas.</title>
        <authorList>
            <person name="Kiran S."/>
            <person name="Swarnkar M.K."/>
            <person name="Rana A."/>
            <person name="Tewari R."/>
            <person name="Gulati A."/>
        </authorList>
    </citation>
    <scope>NUCLEOTIDE SEQUENCE [LARGE SCALE GENOMIC DNA]</scope>
    <source>
        <strain evidence="2">IHBB 9852</strain>
    </source>
</reference>
<organism evidence="2">
    <name type="scientific">Paenibacillus ihbetae</name>
    <dbReference type="NCBI Taxonomy" id="1870820"/>
    <lineage>
        <taxon>Bacteria</taxon>
        <taxon>Bacillati</taxon>
        <taxon>Bacillota</taxon>
        <taxon>Bacilli</taxon>
        <taxon>Bacillales</taxon>
        <taxon>Paenibacillaceae</taxon>
        <taxon>Paenibacillus</taxon>
    </lineage>
</organism>
<protein>
    <recommendedName>
        <fullName evidence="3">SHOCT domain-containing protein</fullName>
    </recommendedName>
</protein>
<sequence length="249" mass="27596">MNRKHVHITRRLVLMTIAIVMGLAYLPGLAWAQEPAGNENQAPSPSRPAAHDGHGQHKPGRMFKAIAEYLKLEPEVLRDKLKTSSLAEIAKEQGVSREDMKAKLVEMLKEKAAAHPKQLGKSIDYSAAADRLLDAKGGWKKQRVHLRQGRMIAAEHELAQMLKLTDDQLKESLQSGKTLAQLAKEQGVAVQSVIDQQVQAFTKRLDRKLSEGKISKEEYSEHKAKLPQFVSDVVNGKLAPSAHPGRKDS</sequence>
<dbReference type="AlphaFoldDB" id="A0A1B2E6V6"/>
<accession>A0A1B2E6V6</accession>
<dbReference type="EMBL" id="CP016809">
    <property type="protein sequence ID" value="ANY75691.1"/>
    <property type="molecule type" value="Genomic_DNA"/>
</dbReference>
<evidence type="ECO:0008006" key="3">
    <source>
        <dbReference type="Google" id="ProtNLM"/>
    </source>
</evidence>
<dbReference type="KEGG" id="pib:BBD41_25655"/>